<dbReference type="Gene3D" id="3.20.20.70">
    <property type="entry name" value="Aldolase class I"/>
    <property type="match status" value="1"/>
</dbReference>
<dbReference type="KEGG" id="hdt:HYPDE_31278"/>
<keyword evidence="7" id="KW-1185">Reference proteome</keyword>
<dbReference type="InterPro" id="IPR011060">
    <property type="entry name" value="RibuloseP-bd_barrel"/>
</dbReference>
<accession>N0BCT2</accession>
<dbReference type="InterPro" id="IPR013785">
    <property type="entry name" value="Aldolase_TIM"/>
</dbReference>
<keyword evidence="2 5" id="KW-0028">Amino-acid biosynthesis</keyword>
<dbReference type="CDD" id="cd04723">
    <property type="entry name" value="HisA_HisF"/>
    <property type="match status" value="1"/>
</dbReference>
<dbReference type="GO" id="GO:0005737">
    <property type="term" value="C:cytoplasm"/>
    <property type="evidence" value="ECO:0007669"/>
    <property type="project" value="TreeGrafter"/>
</dbReference>
<proteinExistence type="inferred from homology"/>
<sequence>MDIIPVIDVARGKVVRAIQGKRAAYQPIDTPLAASSEPVDVARGLRALYPFRKVYIADLDGIEGRGRNTHLVSILSQALPHSELWIDAGSGSRSAARAVLAAPVATLVVGSESLESVRVWHEISVEAPARTVLSLDFRGGEFMGPDALLADAALWPGRVIVMTLDRIASESGPNIALLETIAARAGSRRVYAAGGIRDRADLDRVKKAGAAGALVASILHAQKISAGDLKQIAGR</sequence>
<dbReference type="AlphaFoldDB" id="N0BCT2"/>
<dbReference type="Proteomes" id="UP000005952">
    <property type="component" value="Chromosome"/>
</dbReference>
<gene>
    <name evidence="6" type="ORF">HYPDE_31278</name>
</gene>
<dbReference type="InterPro" id="IPR006062">
    <property type="entry name" value="His_biosynth"/>
</dbReference>
<dbReference type="SUPFAM" id="SSF51366">
    <property type="entry name" value="Ribulose-phoshate binding barrel"/>
    <property type="match status" value="1"/>
</dbReference>
<evidence type="ECO:0000313" key="6">
    <source>
        <dbReference type="EMBL" id="AGK57930.1"/>
    </source>
</evidence>
<protein>
    <submittedName>
        <fullName evidence="6">Histidine biosynthesis protein</fullName>
    </submittedName>
</protein>
<dbReference type="GO" id="GO:0003949">
    <property type="term" value="F:1-(5-phosphoribosyl)-5-[(5-phosphoribosylamino)methylideneamino]imidazole-4-carboxamide isomerase activity"/>
    <property type="evidence" value="ECO:0007669"/>
    <property type="project" value="InterPro"/>
</dbReference>
<dbReference type="eggNOG" id="COG1411">
    <property type="taxonomic scope" value="Bacteria"/>
</dbReference>
<dbReference type="RefSeq" id="WP_015597962.1">
    <property type="nucleotide sequence ID" value="NC_021172.1"/>
</dbReference>
<keyword evidence="3 5" id="KW-0368">Histidine biosynthesis</keyword>
<dbReference type="EMBL" id="CP005587">
    <property type="protein sequence ID" value="AGK57930.1"/>
    <property type="molecule type" value="Genomic_DNA"/>
</dbReference>
<dbReference type="GO" id="GO:0000162">
    <property type="term" value="P:L-tryptophan biosynthetic process"/>
    <property type="evidence" value="ECO:0007669"/>
    <property type="project" value="TreeGrafter"/>
</dbReference>
<dbReference type="InterPro" id="IPR044524">
    <property type="entry name" value="Isoase_HisA-like"/>
</dbReference>
<comment type="pathway">
    <text evidence="4">Amino-acid biosynthesis.</text>
</comment>
<evidence type="ECO:0000256" key="3">
    <source>
        <dbReference type="ARBA" id="ARBA00023102"/>
    </source>
</evidence>
<comment type="similarity">
    <text evidence="1 5">Belongs to the HisA/HisF family.</text>
</comment>
<evidence type="ECO:0000256" key="1">
    <source>
        <dbReference type="ARBA" id="ARBA00009667"/>
    </source>
</evidence>
<dbReference type="STRING" id="670307.HYPDE_31278"/>
<organism evidence="6 7">
    <name type="scientific">Hyphomicrobium denitrificans 1NES1</name>
    <dbReference type="NCBI Taxonomy" id="670307"/>
    <lineage>
        <taxon>Bacteria</taxon>
        <taxon>Pseudomonadati</taxon>
        <taxon>Pseudomonadota</taxon>
        <taxon>Alphaproteobacteria</taxon>
        <taxon>Hyphomicrobiales</taxon>
        <taxon>Hyphomicrobiaceae</taxon>
        <taxon>Hyphomicrobium</taxon>
    </lineage>
</organism>
<evidence type="ECO:0000256" key="5">
    <source>
        <dbReference type="RuleBase" id="RU003657"/>
    </source>
</evidence>
<dbReference type="Pfam" id="PF00977">
    <property type="entry name" value="His_biosynth"/>
    <property type="match status" value="1"/>
</dbReference>
<reference evidence="6 7" key="1">
    <citation type="journal article" date="2013" name="Genome Announc.">
        <title>Genome sequences for three denitrifying bacterial strains isolated from a uranium- and nitrate-contaminated subsurface environment.</title>
        <authorList>
            <person name="Venkatramanan R."/>
            <person name="Prakash O."/>
            <person name="Woyke T."/>
            <person name="Chain P."/>
            <person name="Goodwin L.A."/>
            <person name="Watson D."/>
            <person name="Brooks S."/>
            <person name="Kostka J.E."/>
            <person name="Green S.J."/>
        </authorList>
    </citation>
    <scope>NUCLEOTIDE SEQUENCE [LARGE SCALE GENOMIC DNA]</scope>
    <source>
        <strain evidence="6 7">1NES1</strain>
    </source>
</reference>
<evidence type="ECO:0000313" key="7">
    <source>
        <dbReference type="Proteomes" id="UP000005952"/>
    </source>
</evidence>
<dbReference type="PANTHER" id="PTHR43090:SF2">
    <property type="entry name" value="1-(5-PHOSPHORIBOSYL)-5-[(5-PHOSPHORIBOSYLAMINO)METHYLIDENEAMINO] IMIDAZOLE-4-CARBOXAMIDE ISOMERASE"/>
    <property type="match status" value="1"/>
</dbReference>
<dbReference type="HOGENOM" id="CLU_048577_2_1_5"/>
<dbReference type="GO" id="GO:0000105">
    <property type="term" value="P:L-histidine biosynthetic process"/>
    <property type="evidence" value="ECO:0007669"/>
    <property type="project" value="UniProtKB-KW"/>
</dbReference>
<dbReference type="OrthoDB" id="8535539at2"/>
<dbReference type="PANTHER" id="PTHR43090">
    <property type="entry name" value="1-(5-PHOSPHORIBOSYL)-5-[(5-PHOSPHORIBOSYLAMINO)METHYLIDENEAMINO] IMIDAZOLE-4-CARBOXAMIDE ISOMERASE"/>
    <property type="match status" value="1"/>
</dbReference>
<name>N0BCT2_9HYPH</name>
<evidence type="ECO:0000256" key="2">
    <source>
        <dbReference type="ARBA" id="ARBA00022605"/>
    </source>
</evidence>
<evidence type="ECO:0000256" key="4">
    <source>
        <dbReference type="ARBA" id="ARBA00029440"/>
    </source>
</evidence>